<dbReference type="KEGG" id="fho:H9Q81_06715"/>
<dbReference type="EMBL" id="CP060637">
    <property type="protein sequence ID" value="QNM14666.1"/>
    <property type="molecule type" value="Genomic_DNA"/>
</dbReference>
<feature type="transmembrane region" description="Helical" evidence="8">
    <location>
        <begin position="119"/>
        <end position="138"/>
    </location>
</feature>
<gene>
    <name evidence="10" type="ORF">H9Q81_06715</name>
</gene>
<feature type="transmembrane region" description="Helical" evidence="8">
    <location>
        <begin position="308"/>
        <end position="330"/>
    </location>
</feature>
<dbReference type="PANTHER" id="PTHR33908">
    <property type="entry name" value="MANNOSYLTRANSFERASE YKCB-RELATED"/>
    <property type="match status" value="1"/>
</dbReference>
<feature type="transmembrane region" description="Helical" evidence="8">
    <location>
        <begin position="265"/>
        <end position="288"/>
    </location>
</feature>
<keyword evidence="7 8" id="KW-0472">Membrane</keyword>
<protein>
    <submittedName>
        <fullName evidence="10">Glycosyltransferase family 39 protein</fullName>
    </submittedName>
</protein>
<dbReference type="PANTHER" id="PTHR33908:SF3">
    <property type="entry name" value="UNDECAPRENYL PHOSPHATE-ALPHA-4-AMINO-4-DEOXY-L-ARABINOSE ARABINOSYL TRANSFERASE"/>
    <property type="match status" value="1"/>
</dbReference>
<accession>A0A7G9GV34</accession>
<dbReference type="Proteomes" id="UP000515913">
    <property type="component" value="Chromosome"/>
</dbReference>
<organism evidence="10 11">
    <name type="scientific">Fusobacterium hominis</name>
    <dbReference type="NCBI Taxonomy" id="2764326"/>
    <lineage>
        <taxon>Bacteria</taxon>
        <taxon>Fusobacteriati</taxon>
        <taxon>Fusobacteriota</taxon>
        <taxon>Fusobacteriia</taxon>
        <taxon>Fusobacteriales</taxon>
        <taxon>Fusobacteriaceae</taxon>
        <taxon>Fusobacterium</taxon>
    </lineage>
</organism>
<feature type="transmembrane region" description="Helical" evidence="8">
    <location>
        <begin position="170"/>
        <end position="203"/>
    </location>
</feature>
<dbReference type="InterPro" id="IPR038731">
    <property type="entry name" value="RgtA/B/C-like"/>
</dbReference>
<keyword evidence="5 8" id="KW-0812">Transmembrane</keyword>
<name>A0A7G9GV34_9FUSO</name>
<dbReference type="AlphaFoldDB" id="A0A7G9GV34"/>
<evidence type="ECO:0000256" key="4">
    <source>
        <dbReference type="ARBA" id="ARBA00022679"/>
    </source>
</evidence>
<keyword evidence="11" id="KW-1185">Reference proteome</keyword>
<dbReference type="InterPro" id="IPR050297">
    <property type="entry name" value="LipidA_mod_glycosyltrf_83"/>
</dbReference>
<comment type="subcellular location">
    <subcellularLocation>
        <location evidence="1">Cell membrane</location>
        <topology evidence="1">Multi-pass membrane protein</topology>
    </subcellularLocation>
</comment>
<sequence length="488" mass="57873">MKYNYNFFKRHSYLSIVLLYILLFIPIICTRFQDLRNEIKYLVVTDQFLAEKNLFILRYLNELYPDKPPLYFWILGLSKFISKTYFPMIAIILGSLIPSFIIAIIFYKFIIRLKDKDMAFSSTFSLILLPLFTGLGVFLRMDMLMTMFITLSLYLFFGFYYKWFPINKKYLLLFYTFIFLGLFTKGIAGLALPILIPIIFLLFERKLSFLKEIKLYIGILFVIFLVGLWFFLIYISPSGKEYLMLMVGQETVGRIVKSKAHIKPFYYYITVLPPLVFPYTVAIIWASILKFKTLNKWKTWTPMEKIGFVWTFVPLVMFSAASGKLAVYLLPLMPGVIMLIHSTLTKKDVQYKEIILKTCEILPIIPFVISIIEKKKRDTYSRINRINYSLIIIFFLAFTGMNYYNQNYTVKPFLKKLREHKVYMYNFPDGLNLKYFIPYSTTNTGSIEDLTYNSPKYVMSKLKYHKILEDNNYQIIYKNKSYAIFLKK</sequence>
<keyword evidence="6 8" id="KW-1133">Transmembrane helix</keyword>
<keyword evidence="4 10" id="KW-0808">Transferase</keyword>
<feature type="transmembrane region" description="Helical" evidence="8">
    <location>
        <begin position="85"/>
        <end position="107"/>
    </location>
</feature>
<feature type="transmembrane region" description="Helical" evidence="8">
    <location>
        <begin position="215"/>
        <end position="235"/>
    </location>
</feature>
<keyword evidence="2" id="KW-1003">Cell membrane</keyword>
<evidence type="ECO:0000313" key="11">
    <source>
        <dbReference type="Proteomes" id="UP000515913"/>
    </source>
</evidence>
<reference evidence="10 11" key="1">
    <citation type="submission" date="2020-08" db="EMBL/GenBank/DDBJ databases">
        <authorList>
            <person name="Liu C."/>
            <person name="Sun Q."/>
        </authorList>
    </citation>
    <scope>NUCLEOTIDE SEQUENCE [LARGE SCALE GENOMIC DNA]</scope>
    <source>
        <strain evidence="10 11">NSJ-57</strain>
    </source>
</reference>
<feature type="transmembrane region" description="Helical" evidence="8">
    <location>
        <begin position="144"/>
        <end position="163"/>
    </location>
</feature>
<evidence type="ECO:0000256" key="2">
    <source>
        <dbReference type="ARBA" id="ARBA00022475"/>
    </source>
</evidence>
<dbReference type="RefSeq" id="WP_187422679.1">
    <property type="nucleotide sequence ID" value="NZ_CP060637.1"/>
</dbReference>
<evidence type="ECO:0000313" key="10">
    <source>
        <dbReference type="EMBL" id="QNM14666.1"/>
    </source>
</evidence>
<feature type="domain" description="Glycosyltransferase RgtA/B/C/D-like" evidence="9">
    <location>
        <begin position="66"/>
        <end position="226"/>
    </location>
</feature>
<evidence type="ECO:0000259" key="9">
    <source>
        <dbReference type="Pfam" id="PF13231"/>
    </source>
</evidence>
<evidence type="ECO:0000256" key="1">
    <source>
        <dbReference type="ARBA" id="ARBA00004651"/>
    </source>
</evidence>
<evidence type="ECO:0000256" key="7">
    <source>
        <dbReference type="ARBA" id="ARBA00023136"/>
    </source>
</evidence>
<keyword evidence="3" id="KW-0328">Glycosyltransferase</keyword>
<dbReference type="GO" id="GO:0010041">
    <property type="term" value="P:response to iron(III) ion"/>
    <property type="evidence" value="ECO:0007669"/>
    <property type="project" value="TreeGrafter"/>
</dbReference>
<proteinExistence type="predicted"/>
<dbReference type="GO" id="GO:0009103">
    <property type="term" value="P:lipopolysaccharide biosynthetic process"/>
    <property type="evidence" value="ECO:0007669"/>
    <property type="project" value="UniProtKB-ARBA"/>
</dbReference>
<feature type="transmembrane region" description="Helical" evidence="8">
    <location>
        <begin position="386"/>
        <end position="404"/>
    </location>
</feature>
<evidence type="ECO:0000256" key="6">
    <source>
        <dbReference type="ARBA" id="ARBA00022989"/>
    </source>
</evidence>
<evidence type="ECO:0000256" key="8">
    <source>
        <dbReference type="SAM" id="Phobius"/>
    </source>
</evidence>
<dbReference type="GO" id="GO:0005886">
    <property type="term" value="C:plasma membrane"/>
    <property type="evidence" value="ECO:0007669"/>
    <property type="project" value="UniProtKB-SubCell"/>
</dbReference>
<dbReference type="GO" id="GO:0016763">
    <property type="term" value="F:pentosyltransferase activity"/>
    <property type="evidence" value="ECO:0007669"/>
    <property type="project" value="TreeGrafter"/>
</dbReference>
<evidence type="ECO:0000256" key="5">
    <source>
        <dbReference type="ARBA" id="ARBA00022692"/>
    </source>
</evidence>
<evidence type="ECO:0000256" key="3">
    <source>
        <dbReference type="ARBA" id="ARBA00022676"/>
    </source>
</evidence>
<feature type="transmembrane region" description="Helical" evidence="8">
    <location>
        <begin position="12"/>
        <end position="33"/>
    </location>
</feature>
<dbReference type="Pfam" id="PF13231">
    <property type="entry name" value="PMT_2"/>
    <property type="match status" value="1"/>
</dbReference>